<accession>A0A6C0HS03</accession>
<organism evidence="1">
    <name type="scientific">viral metagenome</name>
    <dbReference type="NCBI Taxonomy" id="1070528"/>
    <lineage>
        <taxon>unclassified sequences</taxon>
        <taxon>metagenomes</taxon>
        <taxon>organismal metagenomes</taxon>
    </lineage>
</organism>
<reference evidence="1" key="1">
    <citation type="journal article" date="2020" name="Nature">
        <title>Giant virus diversity and host interactions through global metagenomics.</title>
        <authorList>
            <person name="Schulz F."/>
            <person name="Roux S."/>
            <person name="Paez-Espino D."/>
            <person name="Jungbluth S."/>
            <person name="Walsh D.A."/>
            <person name="Denef V.J."/>
            <person name="McMahon K.D."/>
            <person name="Konstantinidis K.T."/>
            <person name="Eloe-Fadrosh E.A."/>
            <person name="Kyrpides N.C."/>
            <person name="Woyke T."/>
        </authorList>
    </citation>
    <scope>NUCLEOTIDE SEQUENCE</scope>
    <source>
        <strain evidence="1">GVMAG-M-3300023184-167</strain>
    </source>
</reference>
<dbReference type="SUPFAM" id="SSF54236">
    <property type="entry name" value="Ubiquitin-like"/>
    <property type="match status" value="1"/>
</dbReference>
<evidence type="ECO:0008006" key="2">
    <source>
        <dbReference type="Google" id="ProtNLM"/>
    </source>
</evidence>
<sequence length="71" mass="8398">MRLFFKLPSGLTMEYPDVIDEKEMLNYFTNYVEDLIGTNKIKYTCNNCILDDKKTLFDLKIKSYDTICINV</sequence>
<proteinExistence type="predicted"/>
<protein>
    <recommendedName>
        <fullName evidence="2">Ubiquitin-like domain-containing protein</fullName>
    </recommendedName>
</protein>
<dbReference type="InterPro" id="IPR029071">
    <property type="entry name" value="Ubiquitin-like_domsf"/>
</dbReference>
<dbReference type="AlphaFoldDB" id="A0A6C0HS03"/>
<evidence type="ECO:0000313" key="1">
    <source>
        <dbReference type="EMBL" id="QHT83382.1"/>
    </source>
</evidence>
<dbReference type="EMBL" id="MN740008">
    <property type="protein sequence ID" value="QHT83382.1"/>
    <property type="molecule type" value="Genomic_DNA"/>
</dbReference>
<name>A0A6C0HS03_9ZZZZ</name>